<evidence type="ECO:0000256" key="1">
    <source>
        <dbReference type="SAM" id="SignalP"/>
    </source>
</evidence>
<reference evidence="2 3" key="1">
    <citation type="journal article" date="2021" name="ISME Commun">
        <title>Automated analysis of genomic sequences facilitates high-throughput and comprehensive description of bacteria.</title>
        <authorList>
            <person name="Hitch T.C.A."/>
        </authorList>
    </citation>
    <scope>NUCLEOTIDE SEQUENCE [LARGE SCALE GENOMIC DNA]</scope>
    <source>
        <strain evidence="2 3">Sanger_29</strain>
    </source>
</reference>
<evidence type="ECO:0008006" key="4">
    <source>
        <dbReference type="Google" id="ProtNLM"/>
    </source>
</evidence>
<comment type="caution">
    <text evidence="2">The sequence shown here is derived from an EMBL/GenBank/DDBJ whole genome shotgun (WGS) entry which is preliminary data.</text>
</comment>
<feature type="signal peptide" evidence="1">
    <location>
        <begin position="1"/>
        <end position="28"/>
    </location>
</feature>
<keyword evidence="1" id="KW-0732">Signal</keyword>
<dbReference type="Proteomes" id="UP001652338">
    <property type="component" value="Unassembled WGS sequence"/>
</dbReference>
<gene>
    <name evidence="2" type="ORF">OCV47_01095</name>
</gene>
<proteinExistence type="predicted"/>
<evidence type="ECO:0000313" key="3">
    <source>
        <dbReference type="Proteomes" id="UP001652338"/>
    </source>
</evidence>
<accession>A0ABT2SHI7</accession>
<feature type="chain" id="PRO_5045446674" description="CHAP domain-containing protein" evidence="1">
    <location>
        <begin position="29"/>
        <end position="268"/>
    </location>
</feature>
<dbReference type="RefSeq" id="WP_262653151.1">
    <property type="nucleotide sequence ID" value="NZ_JAOQKE010000001.1"/>
</dbReference>
<protein>
    <recommendedName>
        <fullName evidence="4">CHAP domain-containing protein</fullName>
    </recommendedName>
</protein>
<organism evidence="2 3">
    <name type="scientific">Muricoprocola aceti</name>
    <dbReference type="NCBI Taxonomy" id="2981772"/>
    <lineage>
        <taxon>Bacteria</taxon>
        <taxon>Bacillati</taxon>
        <taxon>Bacillota</taxon>
        <taxon>Clostridia</taxon>
        <taxon>Lachnospirales</taxon>
        <taxon>Lachnospiraceae</taxon>
        <taxon>Muricoprocola</taxon>
    </lineage>
</organism>
<keyword evidence="3" id="KW-1185">Reference proteome</keyword>
<dbReference type="EMBL" id="JAOQKE010000001">
    <property type="protein sequence ID" value="MCU6723962.1"/>
    <property type="molecule type" value="Genomic_DNA"/>
</dbReference>
<dbReference type="Gene3D" id="3.90.1720.10">
    <property type="entry name" value="endopeptidase domain like (from Nostoc punctiforme)"/>
    <property type="match status" value="1"/>
</dbReference>
<sequence>MKQSKKRLTWCCLCFFCILMISSSSVLAAGRQTTIKELLQTGLQPVGSTMYVWGGGWSRNGASKEARRLGVSASWKKFYKKQKKGYNYRKYLFQSSKGLDCSGYIGWCIYNVLEETDGKKGYVLYAQNMARNYASRGWGTFTKRSKVKNYKAGDIMSTPAGHVYIVVGSCKDGSVVFLHSSPPGVTLCGTTTPSGKTNSQAVKLARKYMKKYYPVWYKKFGDCSRGISYLTDYHQMRWDISGKSVMTDPDHYRKKSAEQILKDLFRKR</sequence>
<evidence type="ECO:0000313" key="2">
    <source>
        <dbReference type="EMBL" id="MCU6723962.1"/>
    </source>
</evidence>
<name>A0ABT2SHI7_9FIRM</name>